<organism evidence="3 4">
    <name type="scientific">Lactuca virosa</name>
    <dbReference type="NCBI Taxonomy" id="75947"/>
    <lineage>
        <taxon>Eukaryota</taxon>
        <taxon>Viridiplantae</taxon>
        <taxon>Streptophyta</taxon>
        <taxon>Embryophyta</taxon>
        <taxon>Tracheophyta</taxon>
        <taxon>Spermatophyta</taxon>
        <taxon>Magnoliopsida</taxon>
        <taxon>eudicotyledons</taxon>
        <taxon>Gunneridae</taxon>
        <taxon>Pentapetalae</taxon>
        <taxon>asterids</taxon>
        <taxon>campanulids</taxon>
        <taxon>Asterales</taxon>
        <taxon>Asteraceae</taxon>
        <taxon>Cichorioideae</taxon>
        <taxon>Cichorieae</taxon>
        <taxon>Lactucinae</taxon>
        <taxon>Lactuca</taxon>
    </lineage>
</organism>
<comment type="caution">
    <text evidence="3">The sequence shown here is derived from an EMBL/GenBank/DDBJ whole genome shotgun (WGS) entry which is preliminary data.</text>
</comment>
<keyword evidence="1" id="KW-0472">Membrane</keyword>
<feature type="transmembrane region" description="Helical" evidence="1">
    <location>
        <begin position="153"/>
        <end position="176"/>
    </location>
</feature>
<dbReference type="InterPro" id="IPR003440">
    <property type="entry name" value="Glyco_trans_48_dom"/>
</dbReference>
<accession>A0AAU9NNV9</accession>
<dbReference type="Pfam" id="PF02364">
    <property type="entry name" value="Glucan_synthase"/>
    <property type="match status" value="1"/>
</dbReference>
<evidence type="ECO:0000313" key="4">
    <source>
        <dbReference type="Proteomes" id="UP001157418"/>
    </source>
</evidence>
<evidence type="ECO:0000313" key="3">
    <source>
        <dbReference type="EMBL" id="CAH1439549.1"/>
    </source>
</evidence>
<dbReference type="GO" id="GO:0005886">
    <property type="term" value="C:plasma membrane"/>
    <property type="evidence" value="ECO:0007669"/>
    <property type="project" value="TreeGrafter"/>
</dbReference>
<gene>
    <name evidence="3" type="ORF">LVIROSA_LOCUS25738</name>
</gene>
<dbReference type="EMBL" id="CAKMRJ010005001">
    <property type="protein sequence ID" value="CAH1439549.1"/>
    <property type="molecule type" value="Genomic_DNA"/>
</dbReference>
<sequence>MDKKRRRHGSRCASTSQMTVLTLYVFLYGKAYLAFSGLDEGISSRSRILVPMVMGFILELGQLKAIFSFTTMQLQLCSVFFTFSLGTRTHYFGRTILHGGAKYRATSRGFVVQHIKFADNYRLYSRSHFVKALVMTLLRIVYIGYGYTKGGSVSYVLLTLSSWFLVVSWLFVPYIFNPSGFKWQKVVEDSDDWTNWLMYKGGVGVKGDNSWESWWDEDMYISKQSEGVYLKLS</sequence>
<dbReference type="PANTHER" id="PTHR12741">
    <property type="entry name" value="LYST-INTERACTING PROTEIN LIP5 DOPAMINE RESPONSIVE PROTEIN DRG-1"/>
    <property type="match status" value="1"/>
</dbReference>
<dbReference type="PANTHER" id="PTHR12741:SF67">
    <property type="entry name" value="CALLOSE SYNTHASE 10"/>
    <property type="match status" value="1"/>
</dbReference>
<keyword evidence="1" id="KW-1133">Transmembrane helix</keyword>
<reference evidence="3 4" key="1">
    <citation type="submission" date="2022-01" db="EMBL/GenBank/DDBJ databases">
        <authorList>
            <person name="Xiong W."/>
            <person name="Schranz E."/>
        </authorList>
    </citation>
    <scope>NUCLEOTIDE SEQUENCE [LARGE SCALE GENOMIC DNA]</scope>
</reference>
<feature type="domain" description="Glycosyl transferase 48" evidence="2">
    <location>
        <begin position="49"/>
        <end position="215"/>
    </location>
</feature>
<feature type="transmembrane region" description="Helical" evidence="1">
    <location>
        <begin position="129"/>
        <end position="147"/>
    </location>
</feature>
<dbReference type="GO" id="GO:0006075">
    <property type="term" value="P:(1-&gt;3)-beta-D-glucan biosynthetic process"/>
    <property type="evidence" value="ECO:0007669"/>
    <property type="project" value="InterPro"/>
</dbReference>
<keyword evidence="4" id="KW-1185">Reference proteome</keyword>
<dbReference type="Proteomes" id="UP001157418">
    <property type="component" value="Unassembled WGS sequence"/>
</dbReference>
<keyword evidence="1" id="KW-0812">Transmembrane</keyword>
<proteinExistence type="predicted"/>
<dbReference type="GO" id="GO:0000148">
    <property type="term" value="C:1,3-beta-D-glucan synthase complex"/>
    <property type="evidence" value="ECO:0007669"/>
    <property type="project" value="InterPro"/>
</dbReference>
<name>A0AAU9NNV9_9ASTR</name>
<dbReference type="AlphaFoldDB" id="A0AAU9NNV9"/>
<protein>
    <recommendedName>
        <fullName evidence="2">Glycosyl transferase 48 domain-containing protein</fullName>
    </recommendedName>
</protein>
<evidence type="ECO:0000259" key="2">
    <source>
        <dbReference type="Pfam" id="PF02364"/>
    </source>
</evidence>
<dbReference type="GO" id="GO:0003843">
    <property type="term" value="F:1,3-beta-D-glucan synthase activity"/>
    <property type="evidence" value="ECO:0007669"/>
    <property type="project" value="InterPro"/>
</dbReference>
<feature type="transmembrane region" description="Helical" evidence="1">
    <location>
        <begin position="48"/>
        <end position="67"/>
    </location>
</feature>
<evidence type="ECO:0000256" key="1">
    <source>
        <dbReference type="SAM" id="Phobius"/>
    </source>
</evidence>